<evidence type="ECO:0000259" key="4">
    <source>
        <dbReference type="Pfam" id="PF13243"/>
    </source>
</evidence>
<protein>
    <submittedName>
        <fullName evidence="6">Squalene-hopene/tetraprenyl-beta-curcumene cyclase</fullName>
    </submittedName>
</protein>
<reference evidence="7" key="1">
    <citation type="submission" date="2016-10" db="EMBL/GenBank/DDBJ databases">
        <authorList>
            <person name="Varghese N."/>
        </authorList>
    </citation>
    <scope>NUCLEOTIDE SEQUENCE [LARGE SCALE GENOMIC DNA]</scope>
    <source>
        <strain evidence="7">DSM 45096 / BCRC 16803 / CGMCC 4.1857 / CIP 109030 / JCM 12277 / KCTC 19219 / NBRC 100920 / 33214</strain>
    </source>
</reference>
<feature type="domain" description="Squalene cyclase N-terminal" evidence="5">
    <location>
        <begin position="28"/>
        <end position="189"/>
    </location>
</feature>
<dbReference type="OrthoDB" id="9758578at2"/>
<dbReference type="InterPro" id="IPR008930">
    <property type="entry name" value="Terpenoid_cyclase/PrenylTrfase"/>
</dbReference>
<dbReference type="Gene3D" id="1.50.10.20">
    <property type="match status" value="2"/>
</dbReference>
<evidence type="ECO:0000256" key="3">
    <source>
        <dbReference type="SAM" id="MobiDB-lite"/>
    </source>
</evidence>
<keyword evidence="7" id="KW-1185">Reference proteome</keyword>
<gene>
    <name evidence="6" type="ORF">SAMN05414137_10480</name>
</gene>
<evidence type="ECO:0000256" key="1">
    <source>
        <dbReference type="ARBA" id="ARBA00005179"/>
    </source>
</evidence>
<dbReference type="GO" id="GO:0046872">
    <property type="term" value="F:metal ion binding"/>
    <property type="evidence" value="ECO:0007669"/>
    <property type="project" value="UniProtKB-KW"/>
</dbReference>
<feature type="region of interest" description="Disordered" evidence="3">
    <location>
        <begin position="1"/>
        <end position="25"/>
    </location>
</feature>
<proteinExistence type="predicted"/>
<dbReference type="Proteomes" id="UP000183015">
    <property type="component" value="Unassembled WGS sequence"/>
</dbReference>
<dbReference type="Pfam" id="PF13243">
    <property type="entry name" value="SQHop_cyclase_C"/>
    <property type="match status" value="1"/>
</dbReference>
<name>A0A1H7KKC5_STRJI</name>
<sequence length="584" mass="61631">MTTVQNGLPRPGRVEPERAASTTADAVSAASGRLLALQREDGSWDNPRPGAVSGAGGAVLAFVLAHESGEPGEPGDVALTDRACAWLLRVRRSDGGWGTLDGCPSDVVATSMAATALALWSRSRRGSELPDAAAAVSEALAWLGEHGGVPGIVDPTVRQLCGLVLAAADLARPRGLPGVPVEVVLLPARLRRRALSYLSPPLVALALLQRRFGHLGPLRRGVHRLARPAALRLLHEVTRAEGGVGSFGGDPWLTGLVTAALAVNGAAPDLVRSGLAYLRRTAQPDGSWAMIHGMEAERVELTGPAFAAAALGDAGHAASARLTTTRAWLADCRQSRPFPLYDCPPGGWTWSGAKGWPNVLDSLAVLEVLAQGPADGPALTEGLAWLRSRQDRRGTWSTFVRNTLVPLDGPCPYITARALRLLFRTGVPISDPDWSRGLRALLSRQQADGGFEALWHRGPVPATAAVLRLLAELGLATTPAARRAAARLVALQRPDGSWSTEDPAEPGTVDETARAVLALTAHGAHPAAARGERWLVDRQRPDGSWEPGQTCVYIRGHVHYSDHLMAQGLALSALAARLDTEARV</sequence>
<evidence type="ECO:0000313" key="7">
    <source>
        <dbReference type="Proteomes" id="UP000183015"/>
    </source>
</evidence>
<dbReference type="SUPFAM" id="SSF48239">
    <property type="entry name" value="Terpenoid cyclases/Protein prenyltransferases"/>
    <property type="match status" value="2"/>
</dbReference>
<dbReference type="Pfam" id="PF13249">
    <property type="entry name" value="SQHop_cyclase_N"/>
    <property type="match status" value="1"/>
</dbReference>
<evidence type="ECO:0000313" key="6">
    <source>
        <dbReference type="EMBL" id="SEK86960.1"/>
    </source>
</evidence>
<accession>A0A1H7KKC5</accession>
<dbReference type="InterPro" id="IPR032696">
    <property type="entry name" value="SQ_cyclase_C"/>
</dbReference>
<dbReference type="AlphaFoldDB" id="A0A1H7KKC5"/>
<comment type="pathway">
    <text evidence="1">Secondary metabolite biosynthesis.</text>
</comment>
<dbReference type="RefSeq" id="WP_042441845.1">
    <property type="nucleotide sequence ID" value="NZ_BBPN01000001.1"/>
</dbReference>
<dbReference type="STRING" id="235985.SAMN05414137_10480"/>
<evidence type="ECO:0000259" key="5">
    <source>
        <dbReference type="Pfam" id="PF13249"/>
    </source>
</evidence>
<dbReference type="EMBL" id="FOAZ01000004">
    <property type="protein sequence ID" value="SEK86960.1"/>
    <property type="molecule type" value="Genomic_DNA"/>
</dbReference>
<keyword evidence="2" id="KW-0479">Metal-binding</keyword>
<dbReference type="UniPathway" id="UPA00337"/>
<dbReference type="eggNOG" id="COG1657">
    <property type="taxonomic scope" value="Bacteria"/>
</dbReference>
<feature type="domain" description="Squalene cyclase C-terminal" evidence="4">
    <location>
        <begin position="305"/>
        <end position="548"/>
    </location>
</feature>
<organism evidence="6 7">
    <name type="scientific">Streptacidiphilus jiangxiensis</name>
    <dbReference type="NCBI Taxonomy" id="235985"/>
    <lineage>
        <taxon>Bacteria</taxon>
        <taxon>Bacillati</taxon>
        <taxon>Actinomycetota</taxon>
        <taxon>Actinomycetes</taxon>
        <taxon>Kitasatosporales</taxon>
        <taxon>Streptomycetaceae</taxon>
        <taxon>Streptacidiphilus</taxon>
    </lineage>
</organism>
<evidence type="ECO:0000256" key="2">
    <source>
        <dbReference type="ARBA" id="ARBA00022723"/>
    </source>
</evidence>
<dbReference type="InterPro" id="IPR032697">
    <property type="entry name" value="SQ_cyclase_N"/>
</dbReference>